<name>A0A6J5P2U5_9CAUD</name>
<organism evidence="1">
    <name type="scientific">uncultured Caudovirales phage</name>
    <dbReference type="NCBI Taxonomy" id="2100421"/>
    <lineage>
        <taxon>Viruses</taxon>
        <taxon>Duplodnaviria</taxon>
        <taxon>Heunggongvirae</taxon>
        <taxon>Uroviricota</taxon>
        <taxon>Caudoviricetes</taxon>
        <taxon>Peduoviridae</taxon>
        <taxon>Maltschvirus</taxon>
        <taxon>Maltschvirus maltsch</taxon>
    </lineage>
</organism>
<sequence>MPNLNQAAQTILGQISASQILMAGATQAASSGDILNPGVMQTAAISDTMQNSYNGAIQAVIDANYYGSHELFMDKHDQAMQNLSASVDNLVDATLVLATAAAVADMAAAADTVPEQQAMQTMLENSPEMTITDAEQGDYNSALASVQEYAREAGAFLAAANNTMLTSTVDNYAANANVNLYGGFAAYSATADILNVSAGATFGLGFQGFLAGNEVSADDIYSAGYGS</sequence>
<protein>
    <submittedName>
        <fullName evidence="1">Uncharacterized protein</fullName>
    </submittedName>
</protein>
<proteinExistence type="predicted"/>
<accession>A0A6J5P2U5</accession>
<dbReference type="EMBL" id="LR796789">
    <property type="protein sequence ID" value="CAB4166240.1"/>
    <property type="molecule type" value="Genomic_DNA"/>
</dbReference>
<reference evidence="1" key="1">
    <citation type="submission" date="2020-04" db="EMBL/GenBank/DDBJ databases">
        <authorList>
            <person name="Chiriac C."/>
            <person name="Salcher M."/>
            <person name="Ghai R."/>
            <person name="Kavagutti S V."/>
        </authorList>
    </citation>
    <scope>NUCLEOTIDE SEQUENCE</scope>
</reference>
<evidence type="ECO:0000313" key="1">
    <source>
        <dbReference type="EMBL" id="CAB4166240.1"/>
    </source>
</evidence>
<gene>
    <name evidence="1" type="ORF">UFOVP847_18</name>
</gene>